<dbReference type="PANTHER" id="PTHR48075:SF5">
    <property type="entry name" value="3-HYDROXYBUTYRYL-COA DEHYDROGENASE"/>
    <property type="match status" value="1"/>
</dbReference>
<reference evidence="7 8" key="1">
    <citation type="submission" date="2020-07" db="EMBL/GenBank/DDBJ databases">
        <authorList>
            <person name="Feng H."/>
        </authorList>
    </citation>
    <scope>NUCLEOTIDE SEQUENCE [LARGE SCALE GENOMIC DNA]</scope>
    <source>
        <strain evidence="8">s-11</strain>
    </source>
</reference>
<evidence type="ECO:0000256" key="2">
    <source>
        <dbReference type="ARBA" id="ARBA00009463"/>
    </source>
</evidence>
<comment type="pathway">
    <text evidence="1">Lipid metabolism; butanoate metabolism.</text>
</comment>
<comment type="caution">
    <text evidence="7">The sequence shown here is derived from an EMBL/GenBank/DDBJ whole genome shotgun (WGS) entry which is preliminary data.</text>
</comment>
<dbReference type="InterPro" id="IPR006108">
    <property type="entry name" value="3HC_DH_C"/>
</dbReference>
<evidence type="ECO:0000256" key="4">
    <source>
        <dbReference type="PIRSR" id="PIRSR000105-1"/>
    </source>
</evidence>
<dbReference type="Gene3D" id="1.10.1040.50">
    <property type="match status" value="1"/>
</dbReference>
<dbReference type="SUPFAM" id="SSF51735">
    <property type="entry name" value="NAD(P)-binding Rossmann-fold domains"/>
    <property type="match status" value="1"/>
</dbReference>
<dbReference type="Proteomes" id="UP000530514">
    <property type="component" value="Unassembled WGS sequence"/>
</dbReference>
<dbReference type="GO" id="GO:0008691">
    <property type="term" value="F:3-hydroxybutyryl-CoA dehydrogenase activity"/>
    <property type="evidence" value="ECO:0007669"/>
    <property type="project" value="TreeGrafter"/>
</dbReference>
<gene>
    <name evidence="7" type="ORF">H1164_10065</name>
</gene>
<dbReference type="InterPro" id="IPR008927">
    <property type="entry name" value="6-PGluconate_DH-like_C_sf"/>
</dbReference>
<evidence type="ECO:0000256" key="1">
    <source>
        <dbReference type="ARBA" id="ARBA00005086"/>
    </source>
</evidence>
<dbReference type="OrthoDB" id="9771883at2"/>
<sequence>MKSEGLRIQRPAVIGAGTMGMGIVEVLAGNGFSVQVVELSQDLFNDALQKMDKRLLRRVEKGKMAAREREEILGRIRYVPAINNLDQVDLVIEAVVENLAVKQEVFKDLGACTSPDTILASNTSSLSITGIAAKTTRPERVLGLHFFNPVPRMALVEVVAGMATSPALVEAVSEWIRTLGKEPVKVKDVPGFLVNRVARPFHTEAYRIVQEGTAGKAQVDRIIRSAGFKMGPFELQDLIGIDINYAASVSVYEGYFHDPRFRPHFVQQRMVESGALGRKTGKGHYSYES</sequence>
<dbReference type="InterPro" id="IPR006176">
    <property type="entry name" value="3-OHacyl-CoA_DH_NAD-bd"/>
</dbReference>
<keyword evidence="8" id="KW-1185">Reference proteome</keyword>
<dbReference type="PIRSF" id="PIRSF000105">
    <property type="entry name" value="HCDH"/>
    <property type="match status" value="1"/>
</dbReference>
<dbReference type="Gene3D" id="3.40.50.720">
    <property type="entry name" value="NAD(P)-binding Rossmann-like Domain"/>
    <property type="match status" value="1"/>
</dbReference>
<evidence type="ECO:0000313" key="8">
    <source>
        <dbReference type="Proteomes" id="UP000530514"/>
    </source>
</evidence>
<evidence type="ECO:0000259" key="5">
    <source>
        <dbReference type="Pfam" id="PF00725"/>
    </source>
</evidence>
<feature type="site" description="Important for catalytic activity" evidence="4">
    <location>
        <position position="145"/>
    </location>
</feature>
<dbReference type="SUPFAM" id="SSF48179">
    <property type="entry name" value="6-phosphogluconate dehydrogenase C-terminal domain-like"/>
    <property type="match status" value="1"/>
</dbReference>
<accession>A0A7W2AIG6</accession>
<dbReference type="InterPro" id="IPR036291">
    <property type="entry name" value="NAD(P)-bd_dom_sf"/>
</dbReference>
<dbReference type="AlphaFoldDB" id="A0A7W2AIG6"/>
<dbReference type="PANTHER" id="PTHR48075">
    <property type="entry name" value="3-HYDROXYACYL-COA DEHYDROGENASE FAMILY PROTEIN"/>
    <property type="match status" value="1"/>
</dbReference>
<evidence type="ECO:0000256" key="3">
    <source>
        <dbReference type="ARBA" id="ARBA00023002"/>
    </source>
</evidence>
<dbReference type="FunFam" id="3.40.50.720:FF:000009">
    <property type="entry name" value="Fatty oxidation complex, alpha subunit"/>
    <property type="match status" value="1"/>
</dbReference>
<keyword evidence="3" id="KW-0560">Oxidoreductase</keyword>
<evidence type="ECO:0000259" key="6">
    <source>
        <dbReference type="Pfam" id="PF02737"/>
    </source>
</evidence>
<feature type="domain" description="3-hydroxyacyl-CoA dehydrogenase NAD binding" evidence="6">
    <location>
        <begin position="12"/>
        <end position="189"/>
    </location>
</feature>
<feature type="domain" description="3-hydroxyacyl-CoA dehydrogenase C-terminal" evidence="5">
    <location>
        <begin position="191"/>
        <end position="287"/>
    </location>
</feature>
<organism evidence="7 8">
    <name type="scientific">Thermoactinomyces daqus</name>
    <dbReference type="NCBI Taxonomy" id="1329516"/>
    <lineage>
        <taxon>Bacteria</taxon>
        <taxon>Bacillati</taxon>
        <taxon>Bacillota</taxon>
        <taxon>Bacilli</taxon>
        <taxon>Bacillales</taxon>
        <taxon>Thermoactinomycetaceae</taxon>
        <taxon>Thermoactinomyces</taxon>
    </lineage>
</organism>
<dbReference type="EMBL" id="JACEIP010000013">
    <property type="protein sequence ID" value="MBA4543240.1"/>
    <property type="molecule type" value="Genomic_DNA"/>
</dbReference>
<dbReference type="Pfam" id="PF02737">
    <property type="entry name" value="3HCDH_N"/>
    <property type="match status" value="1"/>
</dbReference>
<name>A0A7W2AIG6_9BACL</name>
<dbReference type="InterPro" id="IPR022694">
    <property type="entry name" value="3-OHacyl-CoA_DH"/>
</dbReference>
<dbReference type="Pfam" id="PF00725">
    <property type="entry name" value="3HCDH"/>
    <property type="match status" value="1"/>
</dbReference>
<protein>
    <submittedName>
        <fullName evidence="7">3-hydroxybutyryl-CoA dehydrogenase</fullName>
    </submittedName>
</protein>
<dbReference type="GO" id="GO:0070403">
    <property type="term" value="F:NAD+ binding"/>
    <property type="evidence" value="ECO:0007669"/>
    <property type="project" value="InterPro"/>
</dbReference>
<evidence type="ECO:0000313" key="7">
    <source>
        <dbReference type="EMBL" id="MBA4543240.1"/>
    </source>
</evidence>
<proteinExistence type="inferred from homology"/>
<dbReference type="GO" id="GO:0006635">
    <property type="term" value="P:fatty acid beta-oxidation"/>
    <property type="evidence" value="ECO:0007669"/>
    <property type="project" value="TreeGrafter"/>
</dbReference>
<comment type="similarity">
    <text evidence="2">Belongs to the 3-hydroxyacyl-CoA dehydrogenase family.</text>
</comment>